<dbReference type="InterPro" id="IPR011204">
    <property type="entry name" value="Virulence_RhuM-like"/>
</dbReference>
<dbReference type="PANTHER" id="PTHR35810">
    <property type="entry name" value="CYTOPLASMIC PROTEIN-RELATED"/>
    <property type="match status" value="1"/>
</dbReference>
<sequence length="85" mass="9752">MGYRVNSVLGTKFRIWATARLKDYLTKGYAINQQHLSQNAHELEQALALIQKTAKSSGLTLESVWWTLSAVIRKHFYCLQAAEKR</sequence>
<evidence type="ECO:0000313" key="2">
    <source>
        <dbReference type="Proteomes" id="UP000000607"/>
    </source>
</evidence>
<dbReference type="Pfam" id="PF13310">
    <property type="entry name" value="Virulence_RhuM"/>
    <property type="match status" value="1"/>
</dbReference>
<evidence type="ECO:0000313" key="1">
    <source>
        <dbReference type="EMBL" id="AAU38715.1"/>
    </source>
</evidence>
<gene>
    <name evidence="1" type="ordered locus">MS2108</name>
</gene>
<dbReference type="HOGENOM" id="CLU_2508796_0_0_6"/>
<reference evidence="1 2" key="1">
    <citation type="journal article" date="2004" name="Nat. Biotechnol.">
        <title>The genome sequence of the capnophilic rumen bacterium Mannheimia succiniciproducens.</title>
        <authorList>
            <person name="Hong S.H."/>
            <person name="Kim J.S."/>
            <person name="Lee S.Y."/>
            <person name="In Y.H."/>
            <person name="Choi S.S."/>
            <person name="Rih J.-K."/>
            <person name="Kim C.H."/>
            <person name="Jeong H."/>
            <person name="Hur C.G."/>
            <person name="Kim J.J."/>
        </authorList>
    </citation>
    <scope>NUCLEOTIDE SEQUENCE [LARGE SCALE GENOMIC DNA]</scope>
    <source>
        <strain evidence="2">KCTC 0769BP / MBEL55E</strain>
    </source>
</reference>
<dbReference type="KEGG" id="msu:MS2108"/>
<name>Q65QP5_MANSM</name>
<dbReference type="EMBL" id="AE016827">
    <property type="protein sequence ID" value="AAU38715.1"/>
    <property type="molecule type" value="Genomic_DNA"/>
</dbReference>
<dbReference type="PANTHER" id="PTHR35810:SF1">
    <property type="entry name" value="CYTOPLASMIC PROTEIN"/>
    <property type="match status" value="1"/>
</dbReference>
<dbReference type="AlphaFoldDB" id="Q65QP5"/>
<accession>Q65QP5</accession>
<dbReference type="Proteomes" id="UP000000607">
    <property type="component" value="Chromosome"/>
</dbReference>
<protein>
    <submittedName>
        <fullName evidence="1">Uncharacterized protein</fullName>
    </submittedName>
</protein>
<dbReference type="eggNOG" id="COG3943">
    <property type="taxonomic scope" value="Bacteria"/>
</dbReference>
<proteinExistence type="predicted"/>
<keyword evidence="2" id="KW-1185">Reference proteome</keyword>
<organism evidence="1 2">
    <name type="scientific">Mannheimia succiniciproducens (strain KCTC 0769BP / MBEL55E)</name>
    <dbReference type="NCBI Taxonomy" id="221988"/>
    <lineage>
        <taxon>Bacteria</taxon>
        <taxon>Pseudomonadati</taxon>
        <taxon>Pseudomonadota</taxon>
        <taxon>Gammaproteobacteria</taxon>
        <taxon>Pasteurellales</taxon>
        <taxon>Pasteurellaceae</taxon>
        <taxon>Basfia</taxon>
    </lineage>
</organism>